<dbReference type="Proteomes" id="UP001249851">
    <property type="component" value="Unassembled WGS sequence"/>
</dbReference>
<reference evidence="1" key="2">
    <citation type="journal article" date="2023" name="Science">
        <title>Genomic signatures of disease resistance in endangered staghorn corals.</title>
        <authorList>
            <person name="Vollmer S.V."/>
            <person name="Selwyn J.D."/>
            <person name="Despard B.A."/>
            <person name="Roesel C.L."/>
        </authorList>
    </citation>
    <scope>NUCLEOTIDE SEQUENCE</scope>
    <source>
        <strain evidence="1">K2</strain>
    </source>
</reference>
<dbReference type="EMBL" id="JARQWQ010000069">
    <property type="protein sequence ID" value="KAK2554547.1"/>
    <property type="molecule type" value="Genomic_DNA"/>
</dbReference>
<organism evidence="1 2">
    <name type="scientific">Acropora cervicornis</name>
    <name type="common">Staghorn coral</name>
    <dbReference type="NCBI Taxonomy" id="6130"/>
    <lineage>
        <taxon>Eukaryota</taxon>
        <taxon>Metazoa</taxon>
        <taxon>Cnidaria</taxon>
        <taxon>Anthozoa</taxon>
        <taxon>Hexacorallia</taxon>
        <taxon>Scleractinia</taxon>
        <taxon>Astrocoeniina</taxon>
        <taxon>Acroporidae</taxon>
        <taxon>Acropora</taxon>
    </lineage>
</organism>
<protein>
    <submittedName>
        <fullName evidence="1">Uncharacterized protein</fullName>
    </submittedName>
</protein>
<reference evidence="1" key="1">
    <citation type="journal article" date="2023" name="G3 (Bethesda)">
        <title>Whole genome assembly and annotation of the endangered Caribbean coral Acropora cervicornis.</title>
        <authorList>
            <person name="Selwyn J.D."/>
            <person name="Vollmer S.V."/>
        </authorList>
    </citation>
    <scope>NUCLEOTIDE SEQUENCE</scope>
    <source>
        <strain evidence="1">K2</strain>
    </source>
</reference>
<proteinExistence type="predicted"/>
<dbReference type="AlphaFoldDB" id="A0AAD9Q4D5"/>
<name>A0AAD9Q4D5_ACRCE</name>
<comment type="caution">
    <text evidence="1">The sequence shown here is derived from an EMBL/GenBank/DDBJ whole genome shotgun (WGS) entry which is preliminary data.</text>
</comment>
<gene>
    <name evidence="1" type="ORF">P5673_024006</name>
</gene>
<evidence type="ECO:0000313" key="1">
    <source>
        <dbReference type="EMBL" id="KAK2554547.1"/>
    </source>
</evidence>
<keyword evidence="2" id="KW-1185">Reference proteome</keyword>
<accession>A0AAD9Q4D5</accession>
<evidence type="ECO:0000313" key="2">
    <source>
        <dbReference type="Proteomes" id="UP001249851"/>
    </source>
</evidence>
<sequence length="91" mass="10858">MDVSPGILYRGQIKKFWHFHDKVSNLKVLEPIGCTSIAAILIKAQMRWVEHIIRIDEYRMPRRLSCVELVHRMQNQRRPNKQYKDTVKANL</sequence>